<organism evidence="1 2">
    <name type="scientific">Magnetospirillum sulfuroxidans</name>
    <dbReference type="NCBI Taxonomy" id="611300"/>
    <lineage>
        <taxon>Bacteria</taxon>
        <taxon>Pseudomonadati</taxon>
        <taxon>Pseudomonadota</taxon>
        <taxon>Alphaproteobacteria</taxon>
        <taxon>Rhodospirillales</taxon>
        <taxon>Rhodospirillaceae</taxon>
        <taxon>Magnetospirillum</taxon>
    </lineage>
</organism>
<evidence type="ECO:0000313" key="2">
    <source>
        <dbReference type="Proteomes" id="UP000680714"/>
    </source>
</evidence>
<dbReference type="Proteomes" id="UP000680714">
    <property type="component" value="Unassembled WGS sequence"/>
</dbReference>
<dbReference type="RefSeq" id="WP_211546463.1">
    <property type="nucleotide sequence ID" value="NZ_JAGTUF010000002.1"/>
</dbReference>
<name>A0ABS5I940_9PROT</name>
<accession>A0ABS5I940</accession>
<comment type="caution">
    <text evidence="1">The sequence shown here is derived from an EMBL/GenBank/DDBJ whole genome shotgun (WGS) entry which is preliminary data.</text>
</comment>
<dbReference type="EMBL" id="JAGTUF010000002">
    <property type="protein sequence ID" value="MBR9970952.1"/>
    <property type="molecule type" value="Genomic_DNA"/>
</dbReference>
<sequence>MRSRDALRRQKRTSLQHFPEQRPIITMVSAPPVVSTIDLSKPQTWPFSICAHFDRFGDVYRAWDAGQGSAASFDLAVSDLVDRMQPFSLRGWHCTRLTEDEMAEILANGMRLPNQLFLHQRVDQLESACLISAQTAKLLRECNSAADSGRAEMLWFCFFRPGKAGEGGIGRFFKHWGGEALYVHHEGNLSTSPELRRIGTPCIVEAEVPISFLRSQTSLALKLIERKLCSIGRAARRGVDHEGAINVPLPAENIHRLITYPHYEFRRMTGCDRWREPILLADRDANPMRPLRRRLASSEA</sequence>
<proteinExistence type="predicted"/>
<keyword evidence="2" id="KW-1185">Reference proteome</keyword>
<gene>
    <name evidence="1" type="ORF">KEC16_04415</name>
</gene>
<evidence type="ECO:0000313" key="1">
    <source>
        <dbReference type="EMBL" id="MBR9970952.1"/>
    </source>
</evidence>
<reference evidence="1 2" key="1">
    <citation type="submission" date="2021-04" db="EMBL/GenBank/DDBJ databases">
        <title>Magnetospirillum sulfuroxidans sp. nov., a facultative chemolithoautotrophic sulfur-oxidizing alphaproteobacterium isolated from freshwater sediment and proposals for Paramagetospirillum gen. nov., and Magnetospirillaceae fam. nov.</title>
        <authorList>
            <person name="Koziaeva V."/>
            <person name="Geelhoed J.S."/>
            <person name="Sorokin D.Y."/>
            <person name="Grouzdev D.S."/>
        </authorList>
    </citation>
    <scope>NUCLEOTIDE SEQUENCE [LARGE SCALE GENOMIC DNA]</scope>
    <source>
        <strain evidence="1 2">J10</strain>
    </source>
</reference>
<protein>
    <submittedName>
        <fullName evidence="1">Uncharacterized protein</fullName>
    </submittedName>
</protein>